<sequence length="270" mass="29858">MAPPSECPVIIISFPFPEWADGCKLNGNARFPPSTRQGSSFGNEIACASLDENVSGSRGAQSCSISSRRSFSIFFQSVLNPEWTHGTRNKSSKKFFVPTSMFERENCMSYLMFFLLDVPRKAIIIVWSSSQITAWTSSKRNAFHKRNPYCSVSISRRFAVPSPSRSGIRSSVAAGDCAGTGFSLTSDSVVAVSFEPSDDPVSGILKYTSQLMLKHSIAFSRQKNPRCVSRVSRFNVRMFVNRYASFRIRPSTNCTGRGTFSSGFSMFAIV</sequence>
<dbReference type="EMBL" id="HBKR01001049">
    <property type="protein sequence ID" value="CAE2265365.1"/>
    <property type="molecule type" value="Transcribed_RNA"/>
</dbReference>
<name>A0A7S4JJ90_9EUKA</name>
<reference evidence="1" key="1">
    <citation type="submission" date="2021-01" db="EMBL/GenBank/DDBJ databases">
        <authorList>
            <person name="Corre E."/>
            <person name="Pelletier E."/>
            <person name="Niang G."/>
            <person name="Scheremetjew M."/>
            <person name="Finn R."/>
            <person name="Kale V."/>
            <person name="Holt S."/>
            <person name="Cochrane G."/>
            <person name="Meng A."/>
            <person name="Brown T."/>
            <person name="Cohen L."/>
        </authorList>
    </citation>
    <scope>NUCLEOTIDE SEQUENCE</scope>
    <source>
        <strain evidence="1">SoJaBio B1-5/56/2</strain>
    </source>
</reference>
<gene>
    <name evidence="1" type="ORF">NAES01612_LOCUS651</name>
</gene>
<evidence type="ECO:0000313" key="1">
    <source>
        <dbReference type="EMBL" id="CAE2265365.1"/>
    </source>
</evidence>
<protein>
    <submittedName>
        <fullName evidence="1">Uncharacterized protein</fullName>
    </submittedName>
</protein>
<organism evidence="1">
    <name type="scientific">Paramoeba aestuarina</name>
    <dbReference type="NCBI Taxonomy" id="180227"/>
    <lineage>
        <taxon>Eukaryota</taxon>
        <taxon>Amoebozoa</taxon>
        <taxon>Discosea</taxon>
        <taxon>Flabellinia</taxon>
        <taxon>Dactylopodida</taxon>
        <taxon>Paramoebidae</taxon>
        <taxon>Paramoeba</taxon>
    </lineage>
</organism>
<proteinExistence type="predicted"/>
<accession>A0A7S4JJ90</accession>
<dbReference type="AlphaFoldDB" id="A0A7S4JJ90"/>